<evidence type="ECO:0000256" key="7">
    <source>
        <dbReference type="ARBA" id="ARBA00022777"/>
    </source>
</evidence>
<dbReference type="GO" id="GO:0000155">
    <property type="term" value="F:phosphorelay sensor kinase activity"/>
    <property type="evidence" value="ECO:0007669"/>
    <property type="project" value="InterPro"/>
</dbReference>
<evidence type="ECO:0000256" key="9">
    <source>
        <dbReference type="ARBA" id="ARBA00023012"/>
    </source>
</evidence>
<dbReference type="InterPro" id="IPR003661">
    <property type="entry name" value="HisK_dim/P_dom"/>
</dbReference>
<dbReference type="Gene3D" id="3.30.565.10">
    <property type="entry name" value="Histidine kinase-like ATPase, C-terminal domain"/>
    <property type="match status" value="1"/>
</dbReference>
<reference evidence="15" key="2">
    <citation type="submission" date="2022-08" db="EMBL/GenBank/DDBJ databases">
        <authorList>
            <person name="Kim S.-J."/>
        </authorList>
    </citation>
    <scope>NUCLEOTIDE SEQUENCE</scope>
    <source>
        <strain evidence="15">KJ</strain>
    </source>
</reference>
<proteinExistence type="predicted"/>
<dbReference type="EC" id="2.7.13.3" evidence="3"/>
<dbReference type="PROSITE" id="PS50885">
    <property type="entry name" value="HAMP"/>
    <property type="match status" value="1"/>
</dbReference>
<dbReference type="GeneID" id="66513943"/>
<dbReference type="EMBL" id="CP010025">
    <property type="protein sequence ID" value="AJZ56938.1"/>
    <property type="molecule type" value="Genomic_DNA"/>
</dbReference>
<dbReference type="InterPro" id="IPR036097">
    <property type="entry name" value="HisK_dim/P_sf"/>
</dbReference>
<evidence type="ECO:0000259" key="12">
    <source>
        <dbReference type="PROSITE" id="PS50109"/>
    </source>
</evidence>
<dbReference type="SMART" id="SM00387">
    <property type="entry name" value="HATPase_c"/>
    <property type="match status" value="1"/>
</dbReference>
<dbReference type="PRINTS" id="PR00344">
    <property type="entry name" value="BCTRLSENSOR"/>
</dbReference>
<evidence type="ECO:0000256" key="2">
    <source>
        <dbReference type="ARBA" id="ARBA00004370"/>
    </source>
</evidence>
<feature type="domain" description="Histidine kinase" evidence="12">
    <location>
        <begin position="219"/>
        <end position="426"/>
    </location>
</feature>
<organism evidence="15 17">
    <name type="scientific">Paraburkholderia fungorum</name>
    <dbReference type="NCBI Taxonomy" id="134537"/>
    <lineage>
        <taxon>Bacteria</taxon>
        <taxon>Pseudomonadati</taxon>
        <taxon>Pseudomonadota</taxon>
        <taxon>Betaproteobacteria</taxon>
        <taxon>Burkholderiales</taxon>
        <taxon>Burkholderiaceae</taxon>
        <taxon>Paraburkholderia</taxon>
    </lineage>
</organism>
<dbReference type="InterPro" id="IPR003594">
    <property type="entry name" value="HATPase_dom"/>
</dbReference>
<comment type="subcellular location">
    <subcellularLocation>
        <location evidence="2">Membrane</location>
    </subcellularLocation>
</comment>
<accession>A0AAP5QH70</accession>
<gene>
    <name evidence="14" type="ORF">OI25_7683</name>
    <name evidence="15" type="ORF">ParKJ_39130</name>
</gene>
<evidence type="ECO:0000256" key="6">
    <source>
        <dbReference type="ARBA" id="ARBA00022692"/>
    </source>
</evidence>
<evidence type="ECO:0000313" key="17">
    <source>
        <dbReference type="Proteomes" id="UP001246473"/>
    </source>
</evidence>
<dbReference type="Pfam" id="PF00512">
    <property type="entry name" value="HisKA"/>
    <property type="match status" value="1"/>
</dbReference>
<dbReference type="InterPro" id="IPR050428">
    <property type="entry name" value="TCS_sensor_his_kinase"/>
</dbReference>
<dbReference type="Proteomes" id="UP001246473">
    <property type="component" value="Unassembled WGS sequence"/>
</dbReference>
<evidence type="ECO:0000256" key="1">
    <source>
        <dbReference type="ARBA" id="ARBA00000085"/>
    </source>
</evidence>
<evidence type="ECO:0000256" key="11">
    <source>
        <dbReference type="SAM" id="Phobius"/>
    </source>
</evidence>
<dbReference type="PANTHER" id="PTHR45436:SF16">
    <property type="entry name" value="HISTIDINE KINASE"/>
    <property type="match status" value="1"/>
</dbReference>
<sequence length="435" mass="47662">MQRRRSLRFKVALVFSALTILLLVAQALGVKALAEAQEERLITALIADDMASVLNSWRSDPTLVPPLDPRLGGHVSTGGRVSVPLPASVRDLADGTHEIIVNGREIHVAIAPFDDARVYRIYDFSAYEQRFRQVIDALMFGTGVFALLAFWLAFGLSGLLVRQVAGLARQVKALRLGASSALDSGRYDEAEVVELVDAFNDYHGRMAQMIEREKEFTGNVSHELRTPLTAIKTSCELLDHDASINAKSKTRLRQIDRAANTMIDLVNALLLLAREESPADIGPVRLVSAIEDALDLVADTLQAKGIQTRIDVNRGLHIEANRSALALVLSNLVDNAVRYTNSGHVSFAYANDWLRIEDTGRGIPPDALPHVFERFYQAGATHAAAPGFGIGLSIVRKICDRYGWSIKLDSVQGNGTCVSLRLPPANRIFDDFTKS</sequence>
<evidence type="ECO:0000313" key="14">
    <source>
        <dbReference type="EMBL" id="AJZ56938.1"/>
    </source>
</evidence>
<feature type="transmembrane region" description="Helical" evidence="11">
    <location>
        <begin position="137"/>
        <end position="161"/>
    </location>
</feature>
<dbReference type="Gene3D" id="1.10.287.130">
    <property type="match status" value="1"/>
</dbReference>
<dbReference type="GO" id="GO:0005886">
    <property type="term" value="C:plasma membrane"/>
    <property type="evidence" value="ECO:0007669"/>
    <property type="project" value="TreeGrafter"/>
</dbReference>
<dbReference type="RefSeq" id="WP_046565221.1">
    <property type="nucleotide sequence ID" value="NZ_CP010025.1"/>
</dbReference>
<dbReference type="KEGG" id="bfn:OI25_7683"/>
<dbReference type="SUPFAM" id="SSF47384">
    <property type="entry name" value="Homodimeric domain of signal transducing histidine kinase"/>
    <property type="match status" value="1"/>
</dbReference>
<dbReference type="AlphaFoldDB" id="A0AAP5QH70"/>
<dbReference type="SMART" id="SM00388">
    <property type="entry name" value="HisKA"/>
    <property type="match status" value="1"/>
</dbReference>
<dbReference type="Proteomes" id="UP000032614">
    <property type="component" value="Chromosome 3"/>
</dbReference>
<evidence type="ECO:0000256" key="5">
    <source>
        <dbReference type="ARBA" id="ARBA00022679"/>
    </source>
</evidence>
<evidence type="ECO:0000313" key="15">
    <source>
        <dbReference type="EMBL" id="MDT8843438.1"/>
    </source>
</evidence>
<feature type="domain" description="HAMP" evidence="13">
    <location>
        <begin position="158"/>
        <end position="211"/>
    </location>
</feature>
<dbReference type="InterPro" id="IPR036890">
    <property type="entry name" value="HATPase_C_sf"/>
</dbReference>
<dbReference type="InterPro" id="IPR003660">
    <property type="entry name" value="HAMP_dom"/>
</dbReference>
<comment type="catalytic activity">
    <reaction evidence="1">
        <text>ATP + protein L-histidine = ADP + protein N-phospho-L-histidine.</text>
        <dbReference type="EC" id="2.7.13.3"/>
    </reaction>
</comment>
<evidence type="ECO:0000259" key="13">
    <source>
        <dbReference type="PROSITE" id="PS50885"/>
    </source>
</evidence>
<dbReference type="SUPFAM" id="SSF55874">
    <property type="entry name" value="ATPase domain of HSP90 chaperone/DNA topoisomerase II/histidine kinase"/>
    <property type="match status" value="1"/>
</dbReference>
<keyword evidence="6 11" id="KW-0812">Transmembrane</keyword>
<evidence type="ECO:0000313" key="16">
    <source>
        <dbReference type="Proteomes" id="UP000032614"/>
    </source>
</evidence>
<dbReference type="PROSITE" id="PS50109">
    <property type="entry name" value="HIS_KIN"/>
    <property type="match status" value="1"/>
</dbReference>
<keyword evidence="5" id="KW-0808">Transferase</keyword>
<evidence type="ECO:0000256" key="10">
    <source>
        <dbReference type="ARBA" id="ARBA00023136"/>
    </source>
</evidence>
<keyword evidence="10 11" id="KW-0472">Membrane</keyword>
<keyword evidence="4" id="KW-0597">Phosphoprotein</keyword>
<keyword evidence="8 11" id="KW-1133">Transmembrane helix</keyword>
<keyword evidence="9" id="KW-0902">Two-component regulatory system</keyword>
<dbReference type="EMBL" id="JANSLM010000025">
    <property type="protein sequence ID" value="MDT8843438.1"/>
    <property type="molecule type" value="Genomic_DNA"/>
</dbReference>
<dbReference type="InterPro" id="IPR005467">
    <property type="entry name" value="His_kinase_dom"/>
</dbReference>
<dbReference type="Pfam" id="PF02518">
    <property type="entry name" value="HATPase_c"/>
    <property type="match status" value="1"/>
</dbReference>
<protein>
    <recommendedName>
        <fullName evidence="3">histidine kinase</fullName>
        <ecNumber evidence="3">2.7.13.3</ecNumber>
    </recommendedName>
</protein>
<evidence type="ECO:0000256" key="3">
    <source>
        <dbReference type="ARBA" id="ARBA00012438"/>
    </source>
</evidence>
<dbReference type="InterPro" id="IPR004358">
    <property type="entry name" value="Sig_transdc_His_kin-like_C"/>
</dbReference>
<dbReference type="CDD" id="cd00082">
    <property type="entry name" value="HisKA"/>
    <property type="match status" value="1"/>
</dbReference>
<name>A0AAP5QH70_9BURK</name>
<evidence type="ECO:0000256" key="4">
    <source>
        <dbReference type="ARBA" id="ARBA00022553"/>
    </source>
</evidence>
<dbReference type="CDD" id="cd00075">
    <property type="entry name" value="HATPase"/>
    <property type="match status" value="1"/>
</dbReference>
<reference evidence="14 16" key="1">
    <citation type="journal article" date="2015" name="Genome Announc.">
        <title>Complete genome sequences for 59 burkholderia isolates, both pathogenic and near neighbor.</title>
        <authorList>
            <person name="Johnson S.L."/>
            <person name="Bishop-Lilly K.A."/>
            <person name="Ladner J.T."/>
            <person name="Daligault H.E."/>
            <person name="Davenport K.W."/>
            <person name="Jaissle J."/>
            <person name="Frey K.G."/>
            <person name="Koroleva G.I."/>
            <person name="Bruce D.C."/>
            <person name="Coyne S.R."/>
            <person name="Broomall S.M."/>
            <person name="Li P.E."/>
            <person name="Teshima H."/>
            <person name="Gibbons H.S."/>
            <person name="Palacios G.F."/>
            <person name="Rosenzweig C.N."/>
            <person name="Redden C.L."/>
            <person name="Xu Y."/>
            <person name="Minogue T.D."/>
            <person name="Chain P.S."/>
        </authorList>
    </citation>
    <scope>NUCLEOTIDE SEQUENCE [LARGE SCALE GENOMIC DNA]</scope>
    <source>
        <strain evidence="14 16">ATCC BAA-463</strain>
    </source>
</reference>
<keyword evidence="7 15" id="KW-0418">Kinase</keyword>
<dbReference type="PANTHER" id="PTHR45436">
    <property type="entry name" value="SENSOR HISTIDINE KINASE YKOH"/>
    <property type="match status" value="1"/>
</dbReference>
<evidence type="ECO:0000256" key="8">
    <source>
        <dbReference type="ARBA" id="ARBA00022989"/>
    </source>
</evidence>